<comment type="similarity">
    <text evidence="2 5">Belongs to the glycosyl hydrolase 72 family.</text>
</comment>
<reference evidence="6 7" key="1">
    <citation type="submission" date="2023-11" db="EMBL/GenBank/DDBJ databases">
        <title>An acidophilic fungus is an integral part of prey digestion in a carnivorous sundew plant.</title>
        <authorList>
            <person name="Tsai I.J."/>
        </authorList>
    </citation>
    <scope>NUCLEOTIDE SEQUENCE [LARGE SCALE GENOMIC DNA]</scope>
    <source>
        <strain evidence="6">169a</strain>
    </source>
</reference>
<dbReference type="SUPFAM" id="SSF51445">
    <property type="entry name" value="(Trans)glycosidases"/>
    <property type="match status" value="1"/>
</dbReference>
<keyword evidence="7" id="KW-1185">Reference proteome</keyword>
<keyword evidence="4" id="KW-0325">Glycoprotein</keyword>
<dbReference type="GO" id="GO:0005886">
    <property type="term" value="C:plasma membrane"/>
    <property type="evidence" value="ECO:0007669"/>
    <property type="project" value="UniProtKB-SubCell"/>
</dbReference>
<evidence type="ECO:0000256" key="5">
    <source>
        <dbReference type="RuleBase" id="RU361209"/>
    </source>
</evidence>
<protein>
    <recommendedName>
        <fullName evidence="5">1,3-beta-glucanosyltransferase</fullName>
        <ecNumber evidence="5">2.4.1.-</ecNumber>
    </recommendedName>
</protein>
<evidence type="ECO:0000256" key="3">
    <source>
        <dbReference type="ARBA" id="ARBA00022729"/>
    </source>
</evidence>
<dbReference type="InterPro" id="IPR004886">
    <property type="entry name" value="Glucanosyltransferase"/>
</dbReference>
<dbReference type="EC" id="2.4.1.-" evidence="5"/>
<evidence type="ECO:0000313" key="7">
    <source>
        <dbReference type="Proteomes" id="UP001303373"/>
    </source>
</evidence>
<dbReference type="GO" id="GO:0071970">
    <property type="term" value="P:fungal-type cell wall (1-&gt;3)-beta-D-glucan biosynthetic process"/>
    <property type="evidence" value="ECO:0007669"/>
    <property type="project" value="TreeGrafter"/>
</dbReference>
<comment type="subcellular location">
    <subcellularLocation>
        <location evidence="1 5">Cell membrane</location>
        <topology evidence="1 5">Lipid-anchor</topology>
        <topology evidence="1 5">GPI-anchor</topology>
    </subcellularLocation>
</comment>
<dbReference type="Gene3D" id="3.20.20.80">
    <property type="entry name" value="Glycosidases"/>
    <property type="match status" value="1"/>
</dbReference>
<accession>A0AAQ3MBK1</accession>
<dbReference type="InterPro" id="IPR017853">
    <property type="entry name" value="GH"/>
</dbReference>
<sequence>MAPVVSFLTSALAGASVVTALNSIAVKEQELVDSSTGERFVIVGVDYQPGGSQAYHDHNTQDPLSNGTVCLRDAALMQQLGVNTIRSYNVDPTLNHDECASIFNDVGIYMIIDVNSPLGGQSINQADPSSSYDSDYLSHIFSVVESFKSYPNTLGFFSGNEVINSVATAQGNPKYIRAVQRDLKNYIKNHSKRTIPVGYSAADVRLNGNNILQDTWNYLQCDNGDNGLSRSDFFGLNSYSWCGSESSFQIAGYDVLVDMFDQSSIPVFFSEYGCNKPAPRVFDEVPTIYGPQMTVLSGGLVYEWTEETDMYGLIQNNDNGTCTLLPDYMALQGQLAKINTTLLMTANNTATNLQAPKCAQSLITSSKFDANFTLPDPPPGAEALISSGVSNAPTGSIVSVTQTVVQVAVYATNGAELKGLKITPVQAANTPGNTGGVSSAAAASTSKGMAPRMMDKAFTGGAVAAVVFGAAFAL</sequence>
<evidence type="ECO:0000256" key="1">
    <source>
        <dbReference type="ARBA" id="ARBA00004609"/>
    </source>
</evidence>
<dbReference type="GO" id="GO:0042124">
    <property type="term" value="F:1,3-beta-glucanosyltransferase activity"/>
    <property type="evidence" value="ECO:0007669"/>
    <property type="project" value="TreeGrafter"/>
</dbReference>
<evidence type="ECO:0000256" key="4">
    <source>
        <dbReference type="ARBA" id="ARBA00023180"/>
    </source>
</evidence>
<keyword evidence="5" id="KW-0449">Lipoprotein</keyword>
<proteinExistence type="inferred from homology"/>
<name>A0AAQ3MBK1_9PEZI</name>
<feature type="signal peptide" evidence="5">
    <location>
        <begin position="1"/>
        <end position="20"/>
    </location>
</feature>
<dbReference type="AlphaFoldDB" id="A0AAQ3MBK1"/>
<dbReference type="PANTHER" id="PTHR31468:SF4">
    <property type="entry name" value="1,3-BETA-GLUCANOSYLTRANSFERASE GAS3-RELATED"/>
    <property type="match status" value="1"/>
</dbReference>
<keyword evidence="6" id="KW-0378">Hydrolase</keyword>
<organism evidence="6 7">
    <name type="scientific">Acrodontium crateriforme</name>
    <dbReference type="NCBI Taxonomy" id="150365"/>
    <lineage>
        <taxon>Eukaryota</taxon>
        <taxon>Fungi</taxon>
        <taxon>Dikarya</taxon>
        <taxon>Ascomycota</taxon>
        <taxon>Pezizomycotina</taxon>
        <taxon>Dothideomycetes</taxon>
        <taxon>Dothideomycetidae</taxon>
        <taxon>Mycosphaerellales</taxon>
        <taxon>Teratosphaeriaceae</taxon>
        <taxon>Acrodontium</taxon>
    </lineage>
</organism>
<evidence type="ECO:0000256" key="2">
    <source>
        <dbReference type="ARBA" id="ARBA00007528"/>
    </source>
</evidence>
<dbReference type="Pfam" id="PF03198">
    <property type="entry name" value="Glyco_hydro_72"/>
    <property type="match status" value="1"/>
</dbReference>
<keyword evidence="5" id="KW-0808">Transferase</keyword>
<dbReference type="PANTHER" id="PTHR31468">
    <property type="entry name" value="1,3-BETA-GLUCANOSYLTRANSFERASE GAS1"/>
    <property type="match status" value="1"/>
</dbReference>
<dbReference type="EMBL" id="CP138592">
    <property type="protein sequence ID" value="WPH04398.1"/>
    <property type="molecule type" value="Genomic_DNA"/>
</dbReference>
<feature type="chain" id="PRO_5042665432" description="1,3-beta-glucanosyltransferase" evidence="5">
    <location>
        <begin position="21"/>
        <end position="474"/>
    </location>
</feature>
<dbReference type="GO" id="GO:0031505">
    <property type="term" value="P:fungal-type cell wall organization"/>
    <property type="evidence" value="ECO:0007669"/>
    <property type="project" value="TreeGrafter"/>
</dbReference>
<evidence type="ECO:0000313" key="6">
    <source>
        <dbReference type="EMBL" id="WPH04398.1"/>
    </source>
</evidence>
<dbReference type="Proteomes" id="UP001303373">
    <property type="component" value="Chromosome 13"/>
</dbReference>
<dbReference type="GO" id="GO:0016787">
    <property type="term" value="F:hydrolase activity"/>
    <property type="evidence" value="ECO:0007669"/>
    <property type="project" value="UniProtKB-KW"/>
</dbReference>
<dbReference type="GO" id="GO:0098552">
    <property type="term" value="C:side of membrane"/>
    <property type="evidence" value="ECO:0007669"/>
    <property type="project" value="UniProtKB-KW"/>
</dbReference>
<comment type="function">
    <text evidence="5">Splits internally a 1,3-beta-glucan molecule and transfers the newly generated reducing end (the donor) to the non-reducing end of another 1,3-beta-glucan molecule (the acceptor) forming a 1,3-beta linkage, resulting in the elongation of 1,3-beta-glucan chains in the cell wall.</text>
</comment>
<gene>
    <name evidence="6" type="ORF">R9X50_00728900</name>
</gene>
<keyword evidence="5" id="KW-0336">GPI-anchor</keyword>
<keyword evidence="5" id="KW-0472">Membrane</keyword>
<keyword evidence="3 5" id="KW-0732">Signal</keyword>